<evidence type="ECO:0000256" key="5">
    <source>
        <dbReference type="SAM" id="MobiDB-lite"/>
    </source>
</evidence>
<dbReference type="RefSeq" id="WP_047221734.1">
    <property type="nucleotide sequence ID" value="NZ_JWIO01000004.1"/>
</dbReference>
<comment type="caution">
    <text evidence="8">The sequence shown here is derived from an EMBL/GenBank/DDBJ whole genome shotgun (WGS) entry which is preliminary data.</text>
</comment>
<gene>
    <name evidence="8" type="ORF">FrCorBMG51_03805</name>
</gene>
<feature type="compositionally biased region" description="Basic and acidic residues" evidence="5">
    <location>
        <begin position="395"/>
        <end position="405"/>
    </location>
</feature>
<evidence type="ECO:0000256" key="1">
    <source>
        <dbReference type="ARBA" id="ARBA00001974"/>
    </source>
</evidence>
<dbReference type="SUPFAM" id="SSF55424">
    <property type="entry name" value="FAD/NAD-linked reductases, dimerisation (C-terminal) domain"/>
    <property type="match status" value="1"/>
</dbReference>
<sequence length="415" mass="44320">MGSSTVVVIGAGQAGCQIASSLREEGFTGRIVLVGAEAHLPYQRPPLSKGHLTGKASRDALWLRPASWFEEQSIEMRTSTRVTHLDTGDRRVLLQNGEALTYDDLVLATGARNRRLRLEGADLEGVLSLRTLDEADEVKARLEQAARVVVVGGGFIGLEVAATAVRLGKHATVVEVADQIMGRVLSGHTAAFLLRAHRARGLEIELTTMVSRIAGVAGRVAAVDTTDGRRFPADLVLVGVGANPNVELAEQAGIELDDGIVVDELLRTSAPHVYAVGDCACAPNPFAGGRRMRLESVQNATAQGRRLAATLAGRPEPFSSVPWFWSDQADIKLQIAGLTTGHTEVVVKGDANSERFSAYCFSQKRLLGVESVNRPADHMAARRLLSGSTSLSPQDVRRDNFDIKRASTGSAPVAP</sequence>
<evidence type="ECO:0000256" key="4">
    <source>
        <dbReference type="ARBA" id="ARBA00023002"/>
    </source>
</evidence>
<dbReference type="InterPro" id="IPR036188">
    <property type="entry name" value="FAD/NAD-bd_sf"/>
</dbReference>
<dbReference type="Pfam" id="PF14759">
    <property type="entry name" value="Reductase_C"/>
    <property type="match status" value="1"/>
</dbReference>
<keyword evidence="4" id="KW-0560">Oxidoreductase</keyword>
<feature type="domain" description="FAD/NAD(P)-binding" evidence="6">
    <location>
        <begin position="5"/>
        <end position="304"/>
    </location>
</feature>
<dbReference type="Proteomes" id="UP000035425">
    <property type="component" value="Unassembled WGS sequence"/>
</dbReference>
<organism evidence="8 9">
    <name type="scientific">Protofrankia coriariae</name>
    <dbReference type="NCBI Taxonomy" id="1562887"/>
    <lineage>
        <taxon>Bacteria</taxon>
        <taxon>Bacillati</taxon>
        <taxon>Actinomycetota</taxon>
        <taxon>Actinomycetes</taxon>
        <taxon>Frankiales</taxon>
        <taxon>Frankiaceae</taxon>
        <taxon>Protofrankia</taxon>
    </lineage>
</organism>
<dbReference type="InterPro" id="IPR028202">
    <property type="entry name" value="Reductase_C"/>
</dbReference>
<feature type="region of interest" description="Disordered" evidence="5">
    <location>
        <begin position="390"/>
        <end position="415"/>
    </location>
</feature>
<evidence type="ECO:0000313" key="9">
    <source>
        <dbReference type="Proteomes" id="UP000035425"/>
    </source>
</evidence>
<dbReference type="Gene3D" id="3.30.390.30">
    <property type="match status" value="1"/>
</dbReference>
<dbReference type="EMBL" id="JWIO01000004">
    <property type="protein sequence ID" value="KLL12441.1"/>
    <property type="molecule type" value="Genomic_DNA"/>
</dbReference>
<keyword evidence="2" id="KW-0285">Flavoprotein</keyword>
<dbReference type="InterPro" id="IPR050446">
    <property type="entry name" value="FAD-oxidoreductase/Apoptosis"/>
</dbReference>
<name>A0ABR5F6T0_9ACTN</name>
<dbReference type="PRINTS" id="PR00411">
    <property type="entry name" value="PNDRDTASEI"/>
</dbReference>
<evidence type="ECO:0000256" key="2">
    <source>
        <dbReference type="ARBA" id="ARBA00022630"/>
    </source>
</evidence>
<feature type="domain" description="Reductase C-terminal" evidence="7">
    <location>
        <begin position="323"/>
        <end position="405"/>
    </location>
</feature>
<dbReference type="Gene3D" id="3.50.50.60">
    <property type="entry name" value="FAD/NAD(P)-binding domain"/>
    <property type="match status" value="2"/>
</dbReference>
<dbReference type="SUPFAM" id="SSF51905">
    <property type="entry name" value="FAD/NAD(P)-binding domain"/>
    <property type="match status" value="1"/>
</dbReference>
<comment type="cofactor">
    <cofactor evidence="1">
        <name>FAD</name>
        <dbReference type="ChEBI" id="CHEBI:57692"/>
    </cofactor>
</comment>
<evidence type="ECO:0000259" key="7">
    <source>
        <dbReference type="Pfam" id="PF14759"/>
    </source>
</evidence>
<dbReference type="PRINTS" id="PR00368">
    <property type="entry name" value="FADPNR"/>
</dbReference>
<dbReference type="PANTHER" id="PTHR43557">
    <property type="entry name" value="APOPTOSIS-INDUCING FACTOR 1"/>
    <property type="match status" value="1"/>
</dbReference>
<dbReference type="PANTHER" id="PTHR43557:SF2">
    <property type="entry name" value="RIESKE DOMAIN-CONTAINING PROTEIN-RELATED"/>
    <property type="match status" value="1"/>
</dbReference>
<dbReference type="InterPro" id="IPR016156">
    <property type="entry name" value="FAD/NAD-linked_Rdtase_dimer_sf"/>
</dbReference>
<evidence type="ECO:0000256" key="3">
    <source>
        <dbReference type="ARBA" id="ARBA00022827"/>
    </source>
</evidence>
<proteinExistence type="predicted"/>
<evidence type="ECO:0000259" key="6">
    <source>
        <dbReference type="Pfam" id="PF07992"/>
    </source>
</evidence>
<accession>A0ABR5F6T0</accession>
<evidence type="ECO:0000313" key="8">
    <source>
        <dbReference type="EMBL" id="KLL12441.1"/>
    </source>
</evidence>
<reference evidence="8 9" key="1">
    <citation type="submission" date="2014-12" db="EMBL/GenBank/DDBJ databases">
        <title>Frankia sp. BMG5.1 draft genome.</title>
        <authorList>
            <person name="Gtari M."/>
            <person name="Ghodhbane-Gtari F."/>
            <person name="Nouioui I."/>
            <person name="Ktari A."/>
            <person name="Hezbri K."/>
            <person name="Mimouni W."/>
            <person name="Sbissi I."/>
            <person name="Ayari A."/>
            <person name="Yamanaka T."/>
            <person name="Normand P."/>
            <person name="Tisa L.S."/>
            <person name="Boudabous A."/>
        </authorList>
    </citation>
    <scope>NUCLEOTIDE SEQUENCE [LARGE SCALE GENOMIC DNA]</scope>
    <source>
        <strain evidence="8 9">BMG5.1</strain>
    </source>
</reference>
<dbReference type="Pfam" id="PF07992">
    <property type="entry name" value="Pyr_redox_2"/>
    <property type="match status" value="1"/>
</dbReference>
<dbReference type="InterPro" id="IPR023753">
    <property type="entry name" value="FAD/NAD-binding_dom"/>
</dbReference>
<keyword evidence="3" id="KW-0274">FAD</keyword>
<keyword evidence="9" id="KW-1185">Reference proteome</keyword>
<protein>
    <submittedName>
        <fullName evidence="8">Pyridine nucleotide-disulfide oxidoreductase</fullName>
    </submittedName>
</protein>